<organism evidence="1 2">
    <name type="scientific">Arthrobacter crystallopoietes BAB-32</name>
    <dbReference type="NCBI Taxonomy" id="1246476"/>
    <lineage>
        <taxon>Bacteria</taxon>
        <taxon>Bacillati</taxon>
        <taxon>Actinomycetota</taxon>
        <taxon>Actinomycetes</taxon>
        <taxon>Micrococcales</taxon>
        <taxon>Micrococcaceae</taxon>
        <taxon>Crystallibacter</taxon>
    </lineage>
</organism>
<evidence type="ECO:0008006" key="3">
    <source>
        <dbReference type="Google" id="ProtNLM"/>
    </source>
</evidence>
<dbReference type="Proteomes" id="UP000010729">
    <property type="component" value="Unassembled WGS sequence"/>
</dbReference>
<accession>N1V3A1</accession>
<dbReference type="OrthoDB" id="9182871at2"/>
<evidence type="ECO:0000313" key="2">
    <source>
        <dbReference type="Proteomes" id="UP000010729"/>
    </source>
</evidence>
<keyword evidence="2" id="KW-1185">Reference proteome</keyword>
<comment type="caution">
    <text evidence="1">The sequence shown here is derived from an EMBL/GenBank/DDBJ whole genome shotgun (WGS) entry which is preliminary data.</text>
</comment>
<gene>
    <name evidence="1" type="ORF">D477_009303</name>
</gene>
<reference evidence="1 2" key="1">
    <citation type="journal article" date="2013" name="Genome Announc.">
        <title>Draft Genome Sequence of Arthrobacter crystallopoietes Strain BAB-32, Revealing Genes for Bioremediation.</title>
        <authorList>
            <person name="Joshi M.N."/>
            <person name="Pandit A.S."/>
            <person name="Sharma A."/>
            <person name="Pandya R.V."/>
            <person name="Desai S.M."/>
            <person name="Saxena A.K."/>
            <person name="Bagatharia S.B."/>
        </authorList>
    </citation>
    <scope>NUCLEOTIDE SEQUENCE [LARGE SCALE GENOMIC DNA]</scope>
    <source>
        <strain evidence="1 2">BAB-32</strain>
    </source>
</reference>
<dbReference type="AlphaFoldDB" id="N1V3A1"/>
<protein>
    <recommendedName>
        <fullName evidence="3">ABM domain-containing protein</fullName>
    </recommendedName>
</protein>
<dbReference type="EMBL" id="ANPE02000110">
    <property type="protein sequence ID" value="EMY34494.1"/>
    <property type="molecule type" value="Genomic_DNA"/>
</dbReference>
<name>N1V3A1_9MICC</name>
<evidence type="ECO:0000313" key="1">
    <source>
        <dbReference type="EMBL" id="EMY34494.1"/>
    </source>
</evidence>
<proteinExistence type="predicted"/>
<sequence>MAGFVQIIEFQTSRMEEIEQLGRPSRTDGTTPATFRRIIATADRDRPGTYLQIVEFDSYESAMENSRRPETSEFAARFAELCDAPPVFRNLDVRWEDQG</sequence>
<dbReference type="RefSeq" id="WP_005268708.1">
    <property type="nucleotide sequence ID" value="NZ_ANPE02000110.1"/>
</dbReference>